<name>A0A2H1L4C4_9MICO</name>
<dbReference type="Proteomes" id="UP000234462">
    <property type="component" value="Unassembled WGS sequence"/>
</dbReference>
<dbReference type="AlphaFoldDB" id="A0A2H1L4C4"/>
<evidence type="ECO:0000313" key="2">
    <source>
        <dbReference type="EMBL" id="SMY11754.1"/>
    </source>
</evidence>
<dbReference type="InterPro" id="IPR016181">
    <property type="entry name" value="Acyl_CoA_acyltransferase"/>
</dbReference>
<dbReference type="InterPro" id="IPR000182">
    <property type="entry name" value="GNAT_dom"/>
</dbReference>
<dbReference type="Pfam" id="PF00583">
    <property type="entry name" value="Acetyltransf_1"/>
    <property type="match status" value="1"/>
</dbReference>
<gene>
    <name evidence="2" type="ORF">BJEO58_01342</name>
</gene>
<organism evidence="2 3">
    <name type="scientific">Brevibacterium jeotgali</name>
    <dbReference type="NCBI Taxonomy" id="1262550"/>
    <lineage>
        <taxon>Bacteria</taxon>
        <taxon>Bacillati</taxon>
        <taxon>Actinomycetota</taxon>
        <taxon>Actinomycetes</taxon>
        <taxon>Micrococcales</taxon>
        <taxon>Brevibacteriaceae</taxon>
        <taxon>Brevibacterium</taxon>
    </lineage>
</organism>
<dbReference type="CDD" id="cd04301">
    <property type="entry name" value="NAT_SF"/>
    <property type="match status" value="1"/>
</dbReference>
<accession>A0A2H1L4C4</accession>
<keyword evidence="3" id="KW-1185">Reference proteome</keyword>
<feature type="domain" description="N-acetyltransferase" evidence="1">
    <location>
        <begin position="9"/>
        <end position="168"/>
    </location>
</feature>
<dbReference type="OrthoDB" id="3381976at2"/>
<dbReference type="Gene3D" id="3.40.630.30">
    <property type="match status" value="1"/>
</dbReference>
<dbReference type="RefSeq" id="WP_101588706.1">
    <property type="nucleotide sequence ID" value="NZ_FXZM01000005.1"/>
</dbReference>
<evidence type="ECO:0000313" key="3">
    <source>
        <dbReference type="Proteomes" id="UP000234462"/>
    </source>
</evidence>
<dbReference type="GO" id="GO:0016747">
    <property type="term" value="F:acyltransferase activity, transferring groups other than amino-acyl groups"/>
    <property type="evidence" value="ECO:0007669"/>
    <property type="project" value="InterPro"/>
</dbReference>
<dbReference type="SUPFAM" id="SSF55729">
    <property type="entry name" value="Acyl-CoA N-acyltransferases (Nat)"/>
    <property type="match status" value="1"/>
</dbReference>
<keyword evidence="2" id="KW-0808">Transferase</keyword>
<proteinExistence type="predicted"/>
<reference evidence="3" key="1">
    <citation type="submission" date="2017-03" db="EMBL/GenBank/DDBJ databases">
        <authorList>
            <person name="Monnet C."/>
        </authorList>
    </citation>
    <scope>NUCLEOTIDE SEQUENCE [LARGE SCALE GENOMIC DNA]</scope>
    <source>
        <strain evidence="3">SJ5-8</strain>
    </source>
</reference>
<protein>
    <submittedName>
        <fullName evidence="2">Acetyltransferase (GNAT) family protein</fullName>
    </submittedName>
</protein>
<evidence type="ECO:0000259" key="1">
    <source>
        <dbReference type="PROSITE" id="PS51186"/>
    </source>
</evidence>
<dbReference type="EMBL" id="FXZM01000005">
    <property type="protein sequence ID" value="SMY11754.1"/>
    <property type="molecule type" value="Genomic_DNA"/>
</dbReference>
<sequence>MICPPRGDLQFRGLAEEHLTFFGDALQASVEPEHRPYVVDNQHGYLDYLRLVIDFPVSFPHHRLRVLADAHGRPAAFADFRVHPPARGFLSSLVVFPPFRGRGLGKRILRAFADEFPAVTELGLDVFADNSPAIGLYTAIGFHRVASHHWLVREVRPGPHPVALTDLPQGLGMHAAHGFASFTAEHRGSHTRVGLIGDHVINCFEEATFTDHALLSAIARTFTSRRTSAGGMTAFHSTTNRDLSGSPRVAHVNTSERMVLTDMSRLRGSAARPGQTQR</sequence>
<dbReference type="PROSITE" id="PS51186">
    <property type="entry name" value="GNAT"/>
    <property type="match status" value="1"/>
</dbReference>